<dbReference type="InterPro" id="IPR003594">
    <property type="entry name" value="HATPase_dom"/>
</dbReference>
<evidence type="ECO:0000313" key="17">
    <source>
        <dbReference type="EMBL" id="MCP1103646.1"/>
    </source>
</evidence>
<dbReference type="InterPro" id="IPR005467">
    <property type="entry name" value="His_kinase_dom"/>
</dbReference>
<keyword evidence="13 14" id="KW-0472">Membrane</keyword>
<keyword evidence="18" id="KW-1185">Reference proteome</keyword>
<keyword evidence="7 14" id="KW-0812">Transmembrane</keyword>
<evidence type="ECO:0000256" key="13">
    <source>
        <dbReference type="ARBA" id="ARBA00023136"/>
    </source>
</evidence>
<dbReference type="InterPro" id="IPR050398">
    <property type="entry name" value="HssS/ArlS-like"/>
</dbReference>
<dbReference type="PANTHER" id="PTHR45528:SF1">
    <property type="entry name" value="SENSOR HISTIDINE KINASE CPXA"/>
    <property type="match status" value="1"/>
</dbReference>
<keyword evidence="5" id="KW-0597">Phosphoprotein</keyword>
<evidence type="ECO:0000256" key="14">
    <source>
        <dbReference type="SAM" id="Phobius"/>
    </source>
</evidence>
<proteinExistence type="predicted"/>
<dbReference type="GO" id="GO:0016301">
    <property type="term" value="F:kinase activity"/>
    <property type="evidence" value="ECO:0007669"/>
    <property type="project" value="UniProtKB-KW"/>
</dbReference>
<keyword evidence="8" id="KW-0547">Nucleotide-binding</keyword>
<evidence type="ECO:0000256" key="3">
    <source>
        <dbReference type="ARBA" id="ARBA00012438"/>
    </source>
</evidence>
<keyword evidence="4" id="KW-1003">Cell membrane</keyword>
<evidence type="ECO:0000256" key="6">
    <source>
        <dbReference type="ARBA" id="ARBA00022679"/>
    </source>
</evidence>
<keyword evidence="6" id="KW-0808">Transferase</keyword>
<evidence type="ECO:0000256" key="12">
    <source>
        <dbReference type="ARBA" id="ARBA00023012"/>
    </source>
</evidence>
<dbReference type="InterPro" id="IPR003660">
    <property type="entry name" value="HAMP_dom"/>
</dbReference>
<evidence type="ECO:0000259" key="16">
    <source>
        <dbReference type="PROSITE" id="PS50885"/>
    </source>
</evidence>
<keyword evidence="10" id="KW-0067">ATP-binding</keyword>
<name>A0ABT1EDC4_9FIRM</name>
<keyword evidence="11 14" id="KW-1133">Transmembrane helix</keyword>
<evidence type="ECO:0000256" key="5">
    <source>
        <dbReference type="ARBA" id="ARBA00022553"/>
    </source>
</evidence>
<dbReference type="InterPro" id="IPR003661">
    <property type="entry name" value="HisK_dim/P_dom"/>
</dbReference>
<dbReference type="RefSeq" id="WP_262067415.1">
    <property type="nucleotide sequence ID" value="NZ_JAMXOD010000035.1"/>
</dbReference>
<feature type="transmembrane region" description="Helical" evidence="14">
    <location>
        <begin position="7"/>
        <end position="28"/>
    </location>
</feature>
<feature type="domain" description="Histidine kinase" evidence="15">
    <location>
        <begin position="304"/>
        <end position="509"/>
    </location>
</feature>
<dbReference type="InterPro" id="IPR036890">
    <property type="entry name" value="HATPase_C_sf"/>
</dbReference>
<dbReference type="SUPFAM" id="SSF47384">
    <property type="entry name" value="Homodimeric domain of signal transducing histidine kinase"/>
    <property type="match status" value="1"/>
</dbReference>
<evidence type="ECO:0000256" key="11">
    <source>
        <dbReference type="ARBA" id="ARBA00022989"/>
    </source>
</evidence>
<keyword evidence="9 17" id="KW-0418">Kinase</keyword>
<dbReference type="EC" id="2.7.13.3" evidence="3"/>
<dbReference type="Gene3D" id="6.10.340.10">
    <property type="match status" value="1"/>
</dbReference>
<dbReference type="Pfam" id="PF02518">
    <property type="entry name" value="HATPase_c"/>
    <property type="match status" value="1"/>
</dbReference>
<comment type="subcellular location">
    <subcellularLocation>
        <location evidence="2">Cell membrane</location>
        <topology evidence="2">Multi-pass membrane protein</topology>
    </subcellularLocation>
</comment>
<evidence type="ECO:0000256" key="1">
    <source>
        <dbReference type="ARBA" id="ARBA00000085"/>
    </source>
</evidence>
<evidence type="ECO:0000256" key="10">
    <source>
        <dbReference type="ARBA" id="ARBA00022840"/>
    </source>
</evidence>
<evidence type="ECO:0000256" key="4">
    <source>
        <dbReference type="ARBA" id="ARBA00022475"/>
    </source>
</evidence>
<dbReference type="EMBL" id="JAMZFW010000035">
    <property type="protein sequence ID" value="MCP1103646.1"/>
    <property type="molecule type" value="Genomic_DNA"/>
</dbReference>
<dbReference type="Proteomes" id="UP001523566">
    <property type="component" value="Unassembled WGS sequence"/>
</dbReference>
<dbReference type="Gene3D" id="1.10.287.130">
    <property type="match status" value="1"/>
</dbReference>
<dbReference type="PROSITE" id="PS50885">
    <property type="entry name" value="HAMP"/>
    <property type="match status" value="1"/>
</dbReference>
<evidence type="ECO:0000259" key="15">
    <source>
        <dbReference type="PROSITE" id="PS50109"/>
    </source>
</evidence>
<dbReference type="PANTHER" id="PTHR45528">
    <property type="entry name" value="SENSOR HISTIDINE KINASE CPXA"/>
    <property type="match status" value="1"/>
</dbReference>
<dbReference type="SUPFAM" id="SSF55874">
    <property type="entry name" value="ATPase domain of HSP90 chaperone/DNA topoisomerase II/histidine kinase"/>
    <property type="match status" value="1"/>
</dbReference>
<organism evidence="17 18">
    <name type="scientific">Aequitasia blattaphilus</name>
    <dbReference type="NCBI Taxonomy" id="2949332"/>
    <lineage>
        <taxon>Bacteria</taxon>
        <taxon>Bacillati</taxon>
        <taxon>Bacillota</taxon>
        <taxon>Clostridia</taxon>
        <taxon>Lachnospirales</taxon>
        <taxon>Lachnospiraceae</taxon>
        <taxon>Aequitasia</taxon>
    </lineage>
</organism>
<dbReference type="PROSITE" id="PS50109">
    <property type="entry name" value="HIS_KIN"/>
    <property type="match status" value="1"/>
</dbReference>
<evidence type="ECO:0000313" key="18">
    <source>
        <dbReference type="Proteomes" id="UP001523566"/>
    </source>
</evidence>
<reference evidence="17 18" key="1">
    <citation type="journal article" date="2022" name="Genome Biol. Evol.">
        <title>Host diet, physiology and behaviors set the stage for Lachnospiraceae cladogenesis.</title>
        <authorList>
            <person name="Vera-Ponce De Leon A."/>
            <person name="Schneider M."/>
            <person name="Jahnes B.C."/>
            <person name="Sadowski V."/>
            <person name="Camuy-Velez L.A."/>
            <person name="Duan J."/>
            <person name="Sabree Z.L."/>
        </authorList>
    </citation>
    <scope>NUCLEOTIDE SEQUENCE [LARGE SCALE GENOMIC DNA]</scope>
    <source>
        <strain evidence="17 18">PAL113</strain>
    </source>
</reference>
<accession>A0ABT1EDC4</accession>
<evidence type="ECO:0000256" key="8">
    <source>
        <dbReference type="ARBA" id="ARBA00022741"/>
    </source>
</evidence>
<dbReference type="SMART" id="SM00387">
    <property type="entry name" value="HATPase_c"/>
    <property type="match status" value="1"/>
</dbReference>
<evidence type="ECO:0000256" key="9">
    <source>
        <dbReference type="ARBA" id="ARBA00022777"/>
    </source>
</evidence>
<evidence type="ECO:0000256" key="2">
    <source>
        <dbReference type="ARBA" id="ARBA00004651"/>
    </source>
</evidence>
<protein>
    <recommendedName>
        <fullName evidence="3">histidine kinase</fullName>
        <ecNumber evidence="3">2.7.13.3</ecNumber>
    </recommendedName>
</protein>
<feature type="transmembrane region" description="Helical" evidence="14">
    <location>
        <begin position="210"/>
        <end position="230"/>
    </location>
</feature>
<comment type="catalytic activity">
    <reaction evidence="1">
        <text>ATP + protein L-histidine = ADP + protein N-phospho-L-histidine.</text>
        <dbReference type="EC" id="2.7.13.3"/>
    </reaction>
</comment>
<dbReference type="CDD" id="cd00082">
    <property type="entry name" value="HisKA"/>
    <property type="match status" value="1"/>
</dbReference>
<keyword evidence="12" id="KW-0902">Two-component regulatory system</keyword>
<dbReference type="InterPro" id="IPR036097">
    <property type="entry name" value="HisK_dim/P_sf"/>
</dbReference>
<evidence type="ECO:0000256" key="7">
    <source>
        <dbReference type="ARBA" id="ARBA00022692"/>
    </source>
</evidence>
<dbReference type="Gene3D" id="3.30.565.10">
    <property type="entry name" value="Histidine kinase-like ATPase, C-terminal domain"/>
    <property type="match status" value="1"/>
</dbReference>
<feature type="domain" description="HAMP" evidence="16">
    <location>
        <begin position="231"/>
        <end position="282"/>
    </location>
</feature>
<comment type="caution">
    <text evidence="17">The sequence shown here is derived from an EMBL/GenBank/DDBJ whole genome shotgun (WGS) entry which is preliminary data.</text>
</comment>
<gene>
    <name evidence="17" type="ORF">NK125_14690</name>
</gene>
<sequence length="512" mass="57534">MRITKKVGLYTALMAATISIFIIGYFIFMLPGLYASYTKEKYVDQLHNLQLHYRKSNTPYGKMLDLPYYTLHLPSDGYLIDIDSSYGSFSLEITDGKAKRLFNKLRDTDFSDASAYKGIPKEIQKELKGVVNLPVQIKESNFNSGEASVEDTNIYYHQENAFISETPVSTPQGDYITYIILTDTEDGVLITLATAMAPRLTELTPIVLESLPMILSMVAILVLLFAAVFAKKLAKPVENLAIYAKDLEKSDATLTSIDGKDEFTDLGNALNSLYTQLKTSLSVVEAQNKELLKQQKGQQLFITAASHQMKTPVASSLLLLDSMIHEVGKYKDTKKYLPQVKEELLKIRHLIDEMLPAIQIDQMDTDFVEIKLAPMIHHVLAQFNPEIERKHLNICIGTISRVVISDQKILFRILETLVSNAVKYTPQMGNISINDIPEGLEIVNSGITIQEALLPHIFEPFIRDKASTEKGHGLGLYLVDNYIHLLNGEIQISNGENKVIVSLYFKEENILC</sequence>